<dbReference type="PANTHER" id="PTHR39299:SF1">
    <property type="entry name" value="TRANSMEMBRANE PROTEIN"/>
    <property type="match status" value="1"/>
</dbReference>
<organism evidence="3 4">
    <name type="scientific">Scyliorhinus torazame</name>
    <name type="common">Cloudy catshark</name>
    <name type="synonym">Catulus torazame</name>
    <dbReference type="NCBI Taxonomy" id="75743"/>
    <lineage>
        <taxon>Eukaryota</taxon>
        <taxon>Metazoa</taxon>
        <taxon>Chordata</taxon>
        <taxon>Craniata</taxon>
        <taxon>Vertebrata</taxon>
        <taxon>Chondrichthyes</taxon>
        <taxon>Elasmobranchii</taxon>
        <taxon>Galeomorphii</taxon>
        <taxon>Galeoidea</taxon>
        <taxon>Carcharhiniformes</taxon>
        <taxon>Scyliorhinidae</taxon>
        <taxon>Scyliorhinus</taxon>
    </lineage>
</organism>
<feature type="transmembrane region" description="Helical" evidence="1">
    <location>
        <begin position="6"/>
        <end position="26"/>
    </location>
</feature>
<evidence type="ECO:0000256" key="1">
    <source>
        <dbReference type="SAM" id="Phobius"/>
    </source>
</evidence>
<feature type="transmembrane region" description="Helical" evidence="1">
    <location>
        <begin position="38"/>
        <end position="57"/>
    </location>
</feature>
<protein>
    <recommendedName>
        <fullName evidence="2">DUF7789 domain-containing protein</fullName>
    </recommendedName>
</protein>
<dbReference type="STRING" id="75743.A0A401PGE4"/>
<evidence type="ECO:0000313" key="3">
    <source>
        <dbReference type="EMBL" id="GCB72191.1"/>
    </source>
</evidence>
<feature type="transmembrane region" description="Helical" evidence="1">
    <location>
        <begin position="149"/>
        <end position="167"/>
    </location>
</feature>
<comment type="caution">
    <text evidence="3">The sequence shown here is derived from an EMBL/GenBank/DDBJ whole genome shotgun (WGS) entry which is preliminary data.</text>
</comment>
<keyword evidence="4" id="KW-1185">Reference proteome</keyword>
<evidence type="ECO:0000259" key="2">
    <source>
        <dbReference type="Pfam" id="PF25044"/>
    </source>
</evidence>
<proteinExistence type="predicted"/>
<dbReference type="EMBL" id="BFAA01003602">
    <property type="protein sequence ID" value="GCB72191.1"/>
    <property type="molecule type" value="Genomic_DNA"/>
</dbReference>
<evidence type="ECO:0000313" key="4">
    <source>
        <dbReference type="Proteomes" id="UP000288216"/>
    </source>
</evidence>
<gene>
    <name evidence="3" type="ORF">scyTo_0009051</name>
</gene>
<keyword evidence="1" id="KW-0812">Transmembrane</keyword>
<feature type="domain" description="DUF7789" evidence="2">
    <location>
        <begin position="102"/>
        <end position="166"/>
    </location>
</feature>
<dbReference type="Pfam" id="PF25044">
    <property type="entry name" value="DUF7789"/>
    <property type="match status" value="2"/>
</dbReference>
<dbReference type="OrthoDB" id="2448307at2759"/>
<sequence length="168" mass="18568">MDVAVGMGASVVQAVALGAVFCFYYVLRGTFQENRQELIAFILSILLVVVRSLVNFSSATPNEREELKIRFGFILAFGFFLMAISAVYLVKSRSMMAFRVSGAMESHQSQYLMMNLCFSMVTFDLQAQLCLCVLVLISGVYHISPEHSIILGVGIFWAFLKAAIGLIA</sequence>
<feature type="transmembrane region" description="Helical" evidence="1">
    <location>
        <begin position="69"/>
        <end position="90"/>
    </location>
</feature>
<dbReference type="AlphaFoldDB" id="A0A401PGE4"/>
<accession>A0A401PGE4</accession>
<name>A0A401PGE4_SCYTO</name>
<dbReference type="Proteomes" id="UP000288216">
    <property type="component" value="Unassembled WGS sequence"/>
</dbReference>
<dbReference type="PANTHER" id="PTHR39299">
    <property type="entry name" value="TRANSMEMBRANE PROTEIN"/>
    <property type="match status" value="1"/>
</dbReference>
<feature type="non-terminal residue" evidence="3">
    <location>
        <position position="168"/>
    </location>
</feature>
<dbReference type="InterPro" id="IPR056691">
    <property type="entry name" value="DUF7789"/>
</dbReference>
<feature type="domain" description="DUF7789" evidence="2">
    <location>
        <begin position="10"/>
        <end position="90"/>
    </location>
</feature>
<feature type="transmembrane region" description="Helical" evidence="1">
    <location>
        <begin position="111"/>
        <end position="137"/>
    </location>
</feature>
<keyword evidence="1" id="KW-0472">Membrane</keyword>
<keyword evidence="1" id="KW-1133">Transmembrane helix</keyword>
<reference evidence="3 4" key="1">
    <citation type="journal article" date="2018" name="Nat. Ecol. Evol.">
        <title>Shark genomes provide insights into elasmobranch evolution and the origin of vertebrates.</title>
        <authorList>
            <person name="Hara Y"/>
            <person name="Yamaguchi K"/>
            <person name="Onimaru K"/>
            <person name="Kadota M"/>
            <person name="Koyanagi M"/>
            <person name="Keeley SD"/>
            <person name="Tatsumi K"/>
            <person name="Tanaka K"/>
            <person name="Motone F"/>
            <person name="Kageyama Y"/>
            <person name="Nozu R"/>
            <person name="Adachi N"/>
            <person name="Nishimura O"/>
            <person name="Nakagawa R"/>
            <person name="Tanegashima C"/>
            <person name="Kiyatake I"/>
            <person name="Matsumoto R"/>
            <person name="Murakumo K"/>
            <person name="Nishida K"/>
            <person name="Terakita A"/>
            <person name="Kuratani S"/>
            <person name="Sato K"/>
            <person name="Hyodo S Kuraku.S."/>
        </authorList>
    </citation>
    <scope>NUCLEOTIDE SEQUENCE [LARGE SCALE GENOMIC DNA]</scope>
</reference>